<dbReference type="PANTHER" id="PTHR24305:SF230">
    <property type="entry name" value="P450, PUTATIVE (EUROFUNG)-RELATED"/>
    <property type="match status" value="1"/>
</dbReference>
<feature type="compositionally biased region" description="Polar residues" evidence="9">
    <location>
        <begin position="20"/>
        <end position="37"/>
    </location>
</feature>
<evidence type="ECO:0000256" key="5">
    <source>
        <dbReference type="ARBA" id="ARBA00023002"/>
    </source>
</evidence>
<feature type="region of interest" description="Disordered" evidence="9">
    <location>
        <begin position="1"/>
        <end position="162"/>
    </location>
</feature>
<comment type="caution">
    <text evidence="10">The sequence shown here is derived from an EMBL/GenBank/DDBJ whole genome shotgun (WGS) entry which is preliminary data.</text>
</comment>
<feature type="compositionally biased region" description="Polar residues" evidence="9">
    <location>
        <begin position="100"/>
        <end position="136"/>
    </location>
</feature>
<evidence type="ECO:0008006" key="12">
    <source>
        <dbReference type="Google" id="ProtNLM"/>
    </source>
</evidence>
<keyword evidence="6 8" id="KW-0408">Iron</keyword>
<evidence type="ECO:0000256" key="4">
    <source>
        <dbReference type="ARBA" id="ARBA00022723"/>
    </source>
</evidence>
<dbReference type="PROSITE" id="PS00086">
    <property type="entry name" value="CYTOCHROME_P450"/>
    <property type="match status" value="1"/>
</dbReference>
<evidence type="ECO:0000256" key="3">
    <source>
        <dbReference type="ARBA" id="ARBA00022617"/>
    </source>
</evidence>
<feature type="compositionally biased region" description="Basic residues" evidence="9">
    <location>
        <begin position="137"/>
        <end position="152"/>
    </location>
</feature>
<evidence type="ECO:0000256" key="1">
    <source>
        <dbReference type="ARBA" id="ARBA00001971"/>
    </source>
</evidence>
<evidence type="ECO:0000313" key="11">
    <source>
        <dbReference type="Proteomes" id="UP000758155"/>
    </source>
</evidence>
<dbReference type="AlphaFoldDB" id="A0A9P4WXT1"/>
<dbReference type="PRINTS" id="PR00385">
    <property type="entry name" value="P450"/>
</dbReference>
<dbReference type="Pfam" id="PF00067">
    <property type="entry name" value="p450"/>
    <property type="match status" value="1"/>
</dbReference>
<evidence type="ECO:0000256" key="8">
    <source>
        <dbReference type="PIRSR" id="PIRSR602401-1"/>
    </source>
</evidence>
<dbReference type="Proteomes" id="UP000758155">
    <property type="component" value="Unassembled WGS sequence"/>
</dbReference>
<name>A0A9P4WXT1_9PLEO</name>
<dbReference type="PANTHER" id="PTHR24305">
    <property type="entry name" value="CYTOCHROME P450"/>
    <property type="match status" value="1"/>
</dbReference>
<gene>
    <name evidence="10" type="ORF">E8E12_009872</name>
</gene>
<dbReference type="InterPro" id="IPR050121">
    <property type="entry name" value="Cytochrome_P450_monoxygenase"/>
</dbReference>
<dbReference type="OrthoDB" id="1470350at2759"/>
<keyword evidence="4 8" id="KW-0479">Metal-binding</keyword>
<keyword evidence="7" id="KW-0503">Monooxygenase</keyword>
<feature type="region of interest" description="Disordered" evidence="9">
    <location>
        <begin position="241"/>
        <end position="268"/>
    </location>
</feature>
<sequence>MATSTRQPFGEISTPRLQALGSSKNRQNALSSPSTPSFACPLKPSAPSSIGKRRREPEIFEDEDCENTDPAVLNSPTKKSRSSSHDFVKPARFSMVASPARSSVSLTASPATSLPSVRKSLSSPNTAKSTPISHSRGSPKNKRLHVVSKRRASSSPFRRVDPPSFSQGALPFSIDAALSGTISNYARKPAVAATPTPAPQQASALEESMPKSWFFEIHEDTPEQEAANLMTHSATVLDISSDDDAETKAKNEELSKGKENIPPPDFALVQPRTASANAVDEGEETEIEEPVKLPRLRKITQDAMDEDRKPLGDLLPSEFYADGCDASSYVTVDAGIERPSRLSKEVDVESTLENVDPVKKAVQSAPAVEEVKGQTTTSLEETTAAYHATSQAVELIAFSLVGYLTYGSLRALHNIYFSPLSRFPGPKLRAGFYFPYYFERLRGNYVTNWRRLHETYGEIVRISPDNVSIISAEAWRDIYGPGRELQKDWRYYRRDPLDEADDLTNSRDNDHARMRRSLNHAFSEQALRSQEEIITRYVNLMISKLHLRAKAQTPVDATRWMNATTFDITGDLTFGEPFGALQADADYPWIEHLFDGLVWINLATTLLQYPIIGTPVIAVLRSLPALAQAKANYIGYVDQKLGKRLSSETERNDFIGHMAKHTKGKGFAPEELRLTSSILILAGSETSATCLSGAIYFLLKHPEWTSNLLLELRSAFRSDSEMSFQSLAPLKVLNSIIQESLRMYPPLPIDLPRMTPKEGATICGTYIPPNTRVGIPMYPAYRSEINFKNPDTFAPSRWLGDEKYAGDKRAVLQPFSMGSRNCIGQNFAWAEMRTILARLVWNFEMELCPESEGWDQDQKVYFVWSKPPLKVKLKARSGVDA</sequence>
<keyword evidence="3 8" id="KW-0349">Heme</keyword>
<protein>
    <recommendedName>
        <fullName evidence="12">Heme binding</fullName>
    </recommendedName>
</protein>
<evidence type="ECO:0000313" key="10">
    <source>
        <dbReference type="EMBL" id="KAF3045985.1"/>
    </source>
</evidence>
<dbReference type="CDD" id="cd11058">
    <property type="entry name" value="CYP60B-like"/>
    <property type="match status" value="1"/>
</dbReference>
<reference evidence="10" key="1">
    <citation type="submission" date="2019-04" db="EMBL/GenBank/DDBJ databases">
        <title>Sequencing of skin fungus with MAO and IRED activity.</title>
        <authorList>
            <person name="Marsaioli A.J."/>
            <person name="Bonatto J.M.C."/>
            <person name="Reis Junior O."/>
        </authorList>
    </citation>
    <scope>NUCLEOTIDE SEQUENCE</scope>
    <source>
        <strain evidence="10">28M1</strain>
    </source>
</reference>
<proteinExistence type="inferred from homology"/>
<dbReference type="GO" id="GO:0004497">
    <property type="term" value="F:monooxygenase activity"/>
    <property type="evidence" value="ECO:0007669"/>
    <property type="project" value="UniProtKB-KW"/>
</dbReference>
<dbReference type="GO" id="GO:0005506">
    <property type="term" value="F:iron ion binding"/>
    <property type="evidence" value="ECO:0007669"/>
    <property type="project" value="InterPro"/>
</dbReference>
<dbReference type="GO" id="GO:0016705">
    <property type="term" value="F:oxidoreductase activity, acting on paired donors, with incorporation or reduction of molecular oxygen"/>
    <property type="evidence" value="ECO:0007669"/>
    <property type="project" value="InterPro"/>
</dbReference>
<dbReference type="InterPro" id="IPR001128">
    <property type="entry name" value="Cyt_P450"/>
</dbReference>
<dbReference type="Gene3D" id="1.10.630.10">
    <property type="entry name" value="Cytochrome P450"/>
    <property type="match status" value="1"/>
</dbReference>
<accession>A0A9P4WXT1</accession>
<dbReference type="PRINTS" id="PR00463">
    <property type="entry name" value="EP450I"/>
</dbReference>
<keyword evidence="11" id="KW-1185">Reference proteome</keyword>
<evidence type="ECO:0000256" key="6">
    <source>
        <dbReference type="ARBA" id="ARBA00023004"/>
    </source>
</evidence>
<evidence type="ECO:0000256" key="7">
    <source>
        <dbReference type="ARBA" id="ARBA00023033"/>
    </source>
</evidence>
<dbReference type="InterPro" id="IPR002401">
    <property type="entry name" value="Cyt_P450_E_grp-I"/>
</dbReference>
<dbReference type="EMBL" id="SWKV01000005">
    <property type="protein sequence ID" value="KAF3045985.1"/>
    <property type="molecule type" value="Genomic_DNA"/>
</dbReference>
<feature type="binding site" description="axial binding residue" evidence="8">
    <location>
        <position position="822"/>
    </location>
    <ligand>
        <name>heme</name>
        <dbReference type="ChEBI" id="CHEBI:30413"/>
    </ligand>
    <ligandPart>
        <name>Fe</name>
        <dbReference type="ChEBI" id="CHEBI:18248"/>
    </ligandPart>
</feature>
<comment type="similarity">
    <text evidence="2">Belongs to the cytochrome P450 family.</text>
</comment>
<evidence type="ECO:0000256" key="9">
    <source>
        <dbReference type="SAM" id="MobiDB-lite"/>
    </source>
</evidence>
<organism evidence="10 11">
    <name type="scientific">Didymella heteroderae</name>
    <dbReference type="NCBI Taxonomy" id="1769908"/>
    <lineage>
        <taxon>Eukaryota</taxon>
        <taxon>Fungi</taxon>
        <taxon>Dikarya</taxon>
        <taxon>Ascomycota</taxon>
        <taxon>Pezizomycotina</taxon>
        <taxon>Dothideomycetes</taxon>
        <taxon>Pleosporomycetidae</taxon>
        <taxon>Pleosporales</taxon>
        <taxon>Pleosporineae</taxon>
        <taxon>Didymellaceae</taxon>
        <taxon>Didymella</taxon>
    </lineage>
</organism>
<dbReference type="InterPro" id="IPR036396">
    <property type="entry name" value="Cyt_P450_sf"/>
</dbReference>
<dbReference type="SUPFAM" id="SSF48264">
    <property type="entry name" value="Cytochrome P450"/>
    <property type="match status" value="1"/>
</dbReference>
<feature type="compositionally biased region" description="Basic and acidic residues" evidence="9">
    <location>
        <begin position="246"/>
        <end position="259"/>
    </location>
</feature>
<dbReference type="InterPro" id="IPR017972">
    <property type="entry name" value="Cyt_P450_CS"/>
</dbReference>
<dbReference type="GO" id="GO:0020037">
    <property type="term" value="F:heme binding"/>
    <property type="evidence" value="ECO:0007669"/>
    <property type="project" value="InterPro"/>
</dbReference>
<keyword evidence="5" id="KW-0560">Oxidoreductase</keyword>
<evidence type="ECO:0000256" key="2">
    <source>
        <dbReference type="ARBA" id="ARBA00010617"/>
    </source>
</evidence>
<comment type="cofactor">
    <cofactor evidence="1 8">
        <name>heme</name>
        <dbReference type="ChEBI" id="CHEBI:30413"/>
    </cofactor>
</comment>